<sequence length="121" mass="13733">MWAQLTGHLTVRELLWIVFGMIGQVMFTGRFVIQWIASERAKKSVVTRSFWLFSILGSSMLSVYAIYRRDPVFIIGQTPGIFIYFRNLVIMRNEEKRRAEPAAETSAPPAAGAVPLPKEEA</sequence>
<feature type="domain" description="Lipid A biosynthesis N-terminal" evidence="3">
    <location>
        <begin position="19"/>
        <end position="90"/>
    </location>
</feature>
<dbReference type="GO" id="GO:0016020">
    <property type="term" value="C:membrane"/>
    <property type="evidence" value="ECO:0007669"/>
    <property type="project" value="GOC"/>
</dbReference>
<feature type="transmembrane region" description="Helical" evidence="2">
    <location>
        <begin position="14"/>
        <end position="33"/>
    </location>
</feature>
<feature type="transmembrane region" description="Helical" evidence="2">
    <location>
        <begin position="45"/>
        <end position="66"/>
    </location>
</feature>
<dbReference type="GO" id="GO:0009245">
    <property type="term" value="P:lipid A biosynthetic process"/>
    <property type="evidence" value="ECO:0007669"/>
    <property type="project" value="InterPro"/>
</dbReference>
<dbReference type="InterPro" id="IPR011499">
    <property type="entry name" value="Lipid_A_biosynth_N"/>
</dbReference>
<evidence type="ECO:0000313" key="5">
    <source>
        <dbReference type="Proteomes" id="UP000564644"/>
    </source>
</evidence>
<dbReference type="Pfam" id="PF07578">
    <property type="entry name" value="LAB_N"/>
    <property type="match status" value="1"/>
</dbReference>
<keyword evidence="2" id="KW-0472">Membrane</keyword>
<dbReference type="SMART" id="SM01259">
    <property type="entry name" value="LAB_N"/>
    <property type="match status" value="1"/>
</dbReference>
<reference evidence="4 5" key="1">
    <citation type="submission" date="2020-08" db="EMBL/GenBank/DDBJ databases">
        <title>Cohnella phylogeny.</title>
        <authorList>
            <person name="Dunlap C."/>
        </authorList>
    </citation>
    <scope>NUCLEOTIDE SEQUENCE [LARGE SCALE GENOMIC DNA]</scope>
    <source>
        <strain evidence="4 5">CBP 2801</strain>
    </source>
</reference>
<evidence type="ECO:0000313" key="4">
    <source>
        <dbReference type="EMBL" id="MBB6729950.1"/>
    </source>
</evidence>
<keyword evidence="2" id="KW-0812">Transmembrane</keyword>
<feature type="transmembrane region" description="Helical" evidence="2">
    <location>
        <begin position="72"/>
        <end position="89"/>
    </location>
</feature>
<comment type="caution">
    <text evidence="4">The sequence shown here is derived from an EMBL/GenBank/DDBJ whole genome shotgun (WGS) entry which is preliminary data.</text>
</comment>
<organism evidence="4 5">
    <name type="scientific">Cohnella zeiphila</name>
    <dbReference type="NCBI Taxonomy" id="2761120"/>
    <lineage>
        <taxon>Bacteria</taxon>
        <taxon>Bacillati</taxon>
        <taxon>Bacillota</taxon>
        <taxon>Bacilli</taxon>
        <taxon>Bacillales</taxon>
        <taxon>Paenibacillaceae</taxon>
        <taxon>Cohnella</taxon>
    </lineage>
</organism>
<dbReference type="AlphaFoldDB" id="A0A7X0SH88"/>
<dbReference type="GO" id="GO:0008915">
    <property type="term" value="F:lipid-A-disaccharide synthase activity"/>
    <property type="evidence" value="ECO:0007669"/>
    <property type="project" value="InterPro"/>
</dbReference>
<evidence type="ECO:0000259" key="3">
    <source>
        <dbReference type="SMART" id="SM01259"/>
    </source>
</evidence>
<gene>
    <name evidence="4" type="ORF">H7C18_03485</name>
</gene>
<dbReference type="Proteomes" id="UP000564644">
    <property type="component" value="Unassembled WGS sequence"/>
</dbReference>
<dbReference type="RefSeq" id="WP_185127611.1">
    <property type="nucleotide sequence ID" value="NZ_JACJVO010000003.1"/>
</dbReference>
<dbReference type="Gene3D" id="1.20.1280.290">
    <property type="match status" value="1"/>
</dbReference>
<evidence type="ECO:0000256" key="2">
    <source>
        <dbReference type="SAM" id="Phobius"/>
    </source>
</evidence>
<dbReference type="EMBL" id="JACJVO010000003">
    <property type="protein sequence ID" value="MBB6729950.1"/>
    <property type="molecule type" value="Genomic_DNA"/>
</dbReference>
<name>A0A7X0SH88_9BACL</name>
<feature type="region of interest" description="Disordered" evidence="1">
    <location>
        <begin position="98"/>
        <end position="121"/>
    </location>
</feature>
<protein>
    <submittedName>
        <fullName evidence="4">Lipid-A-disaccharide synthase N-terminal domain-containing protein</fullName>
    </submittedName>
</protein>
<feature type="compositionally biased region" description="Low complexity" evidence="1">
    <location>
        <begin position="102"/>
        <end position="113"/>
    </location>
</feature>
<keyword evidence="5" id="KW-1185">Reference proteome</keyword>
<proteinExistence type="predicted"/>
<evidence type="ECO:0000256" key="1">
    <source>
        <dbReference type="SAM" id="MobiDB-lite"/>
    </source>
</evidence>
<accession>A0A7X0SH88</accession>
<keyword evidence="2" id="KW-1133">Transmembrane helix</keyword>